<accession>A0AAP0G9B7</accession>
<feature type="region of interest" description="Disordered" evidence="1">
    <location>
        <begin position="1"/>
        <end position="73"/>
    </location>
</feature>
<dbReference type="AlphaFoldDB" id="A0AAP0G9B7"/>
<organism evidence="2 3">
    <name type="scientific">Platanthera zijinensis</name>
    <dbReference type="NCBI Taxonomy" id="2320716"/>
    <lineage>
        <taxon>Eukaryota</taxon>
        <taxon>Viridiplantae</taxon>
        <taxon>Streptophyta</taxon>
        <taxon>Embryophyta</taxon>
        <taxon>Tracheophyta</taxon>
        <taxon>Spermatophyta</taxon>
        <taxon>Magnoliopsida</taxon>
        <taxon>Liliopsida</taxon>
        <taxon>Asparagales</taxon>
        <taxon>Orchidaceae</taxon>
        <taxon>Orchidoideae</taxon>
        <taxon>Orchideae</taxon>
        <taxon>Orchidinae</taxon>
        <taxon>Platanthera</taxon>
    </lineage>
</organism>
<feature type="region of interest" description="Disordered" evidence="1">
    <location>
        <begin position="206"/>
        <end position="253"/>
    </location>
</feature>
<reference evidence="2 3" key="1">
    <citation type="journal article" date="2022" name="Nat. Plants">
        <title>Genomes of leafy and leafless Platanthera orchids illuminate the evolution of mycoheterotrophy.</title>
        <authorList>
            <person name="Li M.H."/>
            <person name="Liu K.W."/>
            <person name="Li Z."/>
            <person name="Lu H.C."/>
            <person name="Ye Q.L."/>
            <person name="Zhang D."/>
            <person name="Wang J.Y."/>
            <person name="Li Y.F."/>
            <person name="Zhong Z.M."/>
            <person name="Liu X."/>
            <person name="Yu X."/>
            <person name="Liu D.K."/>
            <person name="Tu X.D."/>
            <person name="Liu B."/>
            <person name="Hao Y."/>
            <person name="Liao X.Y."/>
            <person name="Jiang Y.T."/>
            <person name="Sun W.H."/>
            <person name="Chen J."/>
            <person name="Chen Y.Q."/>
            <person name="Ai Y."/>
            <person name="Zhai J.W."/>
            <person name="Wu S.S."/>
            <person name="Zhou Z."/>
            <person name="Hsiao Y.Y."/>
            <person name="Wu W.L."/>
            <person name="Chen Y.Y."/>
            <person name="Lin Y.F."/>
            <person name="Hsu J.L."/>
            <person name="Li C.Y."/>
            <person name="Wang Z.W."/>
            <person name="Zhao X."/>
            <person name="Zhong W.Y."/>
            <person name="Ma X.K."/>
            <person name="Ma L."/>
            <person name="Huang J."/>
            <person name="Chen G.Z."/>
            <person name="Huang M.Z."/>
            <person name="Huang L."/>
            <person name="Peng D.H."/>
            <person name="Luo Y.B."/>
            <person name="Zou S.Q."/>
            <person name="Chen S.P."/>
            <person name="Lan S."/>
            <person name="Tsai W.C."/>
            <person name="Van de Peer Y."/>
            <person name="Liu Z.J."/>
        </authorList>
    </citation>
    <scope>NUCLEOTIDE SEQUENCE [LARGE SCALE GENOMIC DNA]</scope>
    <source>
        <strain evidence="2">Lor287</strain>
    </source>
</reference>
<dbReference type="EMBL" id="JBBWWQ010000006">
    <property type="protein sequence ID" value="KAK8945128.1"/>
    <property type="molecule type" value="Genomic_DNA"/>
</dbReference>
<dbReference type="PANTHER" id="PTHR36749">
    <property type="entry name" value="F7O18.3 PROTEIN"/>
    <property type="match status" value="1"/>
</dbReference>
<feature type="compositionally biased region" description="Low complexity" evidence="1">
    <location>
        <begin position="229"/>
        <end position="247"/>
    </location>
</feature>
<name>A0AAP0G9B7_9ASPA</name>
<evidence type="ECO:0000313" key="2">
    <source>
        <dbReference type="EMBL" id="KAK8945128.1"/>
    </source>
</evidence>
<gene>
    <name evidence="2" type="ORF">KSP39_PZI008671</name>
</gene>
<feature type="compositionally biased region" description="Basic and acidic residues" evidence="1">
    <location>
        <begin position="18"/>
        <end position="32"/>
    </location>
</feature>
<keyword evidence="3" id="KW-1185">Reference proteome</keyword>
<dbReference type="PANTHER" id="PTHR36749:SF1">
    <property type="entry name" value="F7O18.3 PROTEIN"/>
    <property type="match status" value="1"/>
</dbReference>
<dbReference type="Proteomes" id="UP001418222">
    <property type="component" value="Unassembled WGS sequence"/>
</dbReference>
<evidence type="ECO:0000313" key="3">
    <source>
        <dbReference type="Proteomes" id="UP001418222"/>
    </source>
</evidence>
<proteinExistence type="predicted"/>
<protein>
    <submittedName>
        <fullName evidence="2">Uncharacterized protein</fullName>
    </submittedName>
</protein>
<comment type="caution">
    <text evidence="2">The sequence shown here is derived from an EMBL/GenBank/DDBJ whole genome shotgun (WGS) entry which is preliminary data.</text>
</comment>
<evidence type="ECO:0000256" key="1">
    <source>
        <dbReference type="SAM" id="MobiDB-lite"/>
    </source>
</evidence>
<sequence length="404" mass="44556">MADDIFDGLPPPSTSHDATAERHRLSTSERRHSSPSTLSAAPPPALKGALKRDKPLLGDNPAESSGEAVPQRRLRFKTTVDATEAQVIEAMKKITTHIQIPSKFSKASKLAIQLIQAGSVKPENSAHFFALLNAAMSSPTACNEPSLRADYHTLFSAVQDINQCFSKQQKNILATWMIRALVANDLYTDDSFVYSKAAGKIKDAISNLPPATADDDTEETEALAKAETAKSGSITDTVDSTSSASPSESDKQALDPFGLDALLLPAGKKDEKPRGKEAAALNKKVEEEAEYKRFIKAQREGLLLCLEIAARRYKIPWCQTTIDILAKHAFDHINRFTLRQREAIGRLWSSIKEQHVRRKQGKSITGKLDMNAFEWLQEKYAHEKISIRHSVGGSGERRAQQWLG</sequence>